<evidence type="ECO:0000313" key="2">
    <source>
        <dbReference type="Proteomes" id="UP001159363"/>
    </source>
</evidence>
<sequence>MKLAMSRDMVGPVAISMVYHTYGPGTEASIIMRLTRVRKTTGGNSAALHRNLRPTLPSLLPGTMHSQSLDPLSWESRECRLWRDLLASQTSSRLLKFPICLATTQEYSGGTGWRLSSLRHITVKGANFVLSPCLLVTACLHGVLELAEGWVTRAIKSNEARCWALLMQASCGEIVGAEQLSVGRYKIILAGSGQTAAATAIITRPVQFVTAARLVTSYVAKPGSISGWIAPAFSHVGIVPDVVIGQRFSLVSPISPVPAFCHCSILTSFHHHQLSRLKEKLQCSSPSQNWICIRVFLSTLNQTVLVDWHHTRILD</sequence>
<comment type="caution">
    <text evidence="1">The sequence shown here is derived from an EMBL/GenBank/DDBJ whole genome shotgun (WGS) entry which is preliminary data.</text>
</comment>
<name>A0ABQ9HL68_9NEOP</name>
<evidence type="ECO:0000313" key="1">
    <source>
        <dbReference type="EMBL" id="KAJ8885089.1"/>
    </source>
</evidence>
<keyword evidence="2" id="KW-1185">Reference proteome</keyword>
<gene>
    <name evidence="1" type="ORF">PR048_011285</name>
</gene>
<dbReference type="EMBL" id="JARBHB010000004">
    <property type="protein sequence ID" value="KAJ8885089.1"/>
    <property type="molecule type" value="Genomic_DNA"/>
</dbReference>
<organism evidence="1 2">
    <name type="scientific">Dryococelus australis</name>
    <dbReference type="NCBI Taxonomy" id="614101"/>
    <lineage>
        <taxon>Eukaryota</taxon>
        <taxon>Metazoa</taxon>
        <taxon>Ecdysozoa</taxon>
        <taxon>Arthropoda</taxon>
        <taxon>Hexapoda</taxon>
        <taxon>Insecta</taxon>
        <taxon>Pterygota</taxon>
        <taxon>Neoptera</taxon>
        <taxon>Polyneoptera</taxon>
        <taxon>Phasmatodea</taxon>
        <taxon>Verophasmatodea</taxon>
        <taxon>Anareolatae</taxon>
        <taxon>Phasmatidae</taxon>
        <taxon>Eurycanthinae</taxon>
        <taxon>Dryococelus</taxon>
    </lineage>
</organism>
<dbReference type="Proteomes" id="UP001159363">
    <property type="component" value="Chromosome X"/>
</dbReference>
<protein>
    <submittedName>
        <fullName evidence="1">Uncharacterized protein</fullName>
    </submittedName>
</protein>
<accession>A0ABQ9HL68</accession>
<reference evidence="1 2" key="1">
    <citation type="submission" date="2023-02" db="EMBL/GenBank/DDBJ databases">
        <title>LHISI_Scaffold_Assembly.</title>
        <authorList>
            <person name="Stuart O.P."/>
            <person name="Cleave R."/>
            <person name="Magrath M.J.L."/>
            <person name="Mikheyev A.S."/>
        </authorList>
    </citation>
    <scope>NUCLEOTIDE SEQUENCE [LARGE SCALE GENOMIC DNA]</scope>
    <source>
        <strain evidence="1">Daus_M_001</strain>
        <tissue evidence="1">Leg muscle</tissue>
    </source>
</reference>
<proteinExistence type="predicted"/>